<comment type="caution">
    <text evidence="9">The sequence shown here is derived from an EMBL/GenBank/DDBJ whole genome shotgun (WGS) entry which is preliminary data.</text>
</comment>
<dbReference type="Pfam" id="PF01757">
    <property type="entry name" value="Acyl_transf_3"/>
    <property type="match status" value="1"/>
</dbReference>
<evidence type="ECO:0000259" key="8">
    <source>
        <dbReference type="Pfam" id="PF01757"/>
    </source>
</evidence>
<feature type="domain" description="Acyltransferase 3" evidence="8">
    <location>
        <begin position="14"/>
        <end position="332"/>
    </location>
</feature>
<feature type="transmembrane region" description="Helical" evidence="7">
    <location>
        <begin position="288"/>
        <end position="307"/>
    </location>
</feature>
<dbReference type="Proteomes" id="UP000017052">
    <property type="component" value="Unassembled WGS sequence"/>
</dbReference>
<keyword evidence="9" id="KW-0012">Acyltransferase</keyword>
<reference evidence="9" key="1">
    <citation type="submission" date="2013-08" db="EMBL/GenBank/DDBJ databases">
        <authorList>
            <person name="Durkin A.S."/>
            <person name="Haft D.R."/>
            <person name="McCorrison J."/>
            <person name="Torralba M."/>
            <person name="Gillis M."/>
            <person name="Haft D.H."/>
            <person name="Methe B."/>
            <person name="Sutton G."/>
            <person name="Nelson K.E."/>
        </authorList>
    </citation>
    <scope>NUCLEOTIDE SEQUENCE [LARGE SCALE GENOMIC DNA]</scope>
    <source>
        <strain evidence="9">F0233</strain>
    </source>
</reference>
<evidence type="ECO:0000256" key="5">
    <source>
        <dbReference type="ARBA" id="ARBA00022989"/>
    </source>
</evidence>
<proteinExistence type="inferred from homology"/>
<keyword evidence="3" id="KW-1003">Cell membrane</keyword>
<keyword evidence="5 7" id="KW-1133">Transmembrane helix</keyword>
<dbReference type="PANTHER" id="PTHR40074:SF2">
    <property type="entry name" value="O-ACETYLTRANSFERASE WECH"/>
    <property type="match status" value="1"/>
</dbReference>
<feature type="transmembrane region" description="Helical" evidence="7">
    <location>
        <begin position="313"/>
        <end position="333"/>
    </location>
</feature>
<dbReference type="RefSeq" id="WP_021796804.1">
    <property type="nucleotide sequence ID" value="NZ_ACVN02000087.1"/>
</dbReference>
<feature type="transmembrane region" description="Helical" evidence="7">
    <location>
        <begin position="208"/>
        <end position="227"/>
    </location>
</feature>
<evidence type="ECO:0000256" key="7">
    <source>
        <dbReference type="SAM" id="Phobius"/>
    </source>
</evidence>
<dbReference type="GO" id="GO:0016413">
    <property type="term" value="F:O-acetyltransferase activity"/>
    <property type="evidence" value="ECO:0007669"/>
    <property type="project" value="TreeGrafter"/>
</dbReference>
<dbReference type="InterPro" id="IPR002656">
    <property type="entry name" value="Acyl_transf_3_dom"/>
</dbReference>
<feature type="transmembrane region" description="Helical" evidence="7">
    <location>
        <begin position="247"/>
        <end position="268"/>
    </location>
</feature>
<dbReference type="AlphaFoldDB" id="U2SCA0"/>
<evidence type="ECO:0000256" key="3">
    <source>
        <dbReference type="ARBA" id="ARBA00022475"/>
    </source>
</evidence>
<keyword evidence="10" id="KW-1185">Reference proteome</keyword>
<evidence type="ECO:0000313" key="10">
    <source>
        <dbReference type="Proteomes" id="UP000017052"/>
    </source>
</evidence>
<protein>
    <submittedName>
        <fullName evidence="9">Acyltransferase</fullName>
    </submittedName>
</protein>
<feature type="transmembrane region" description="Helical" evidence="7">
    <location>
        <begin position="88"/>
        <end position="109"/>
    </location>
</feature>
<gene>
    <name evidence="9" type="ORF">HMPREF0682_0614</name>
</gene>
<keyword evidence="4 7" id="KW-0812">Transmembrane</keyword>
<dbReference type="GeneID" id="95360291"/>
<organism evidence="9 10">
    <name type="scientific">Propionibacterium acidifaciens F0233</name>
    <dbReference type="NCBI Taxonomy" id="553198"/>
    <lineage>
        <taxon>Bacteria</taxon>
        <taxon>Bacillati</taxon>
        <taxon>Actinomycetota</taxon>
        <taxon>Actinomycetes</taxon>
        <taxon>Propionibacteriales</taxon>
        <taxon>Propionibacteriaceae</taxon>
        <taxon>Propionibacterium</taxon>
    </lineage>
</organism>
<dbReference type="PANTHER" id="PTHR40074">
    <property type="entry name" value="O-ACETYLTRANSFERASE WECH"/>
    <property type="match status" value="1"/>
</dbReference>
<feature type="transmembrane region" description="Helical" evidence="7">
    <location>
        <begin position="181"/>
        <end position="201"/>
    </location>
</feature>
<comment type="subcellular location">
    <subcellularLocation>
        <location evidence="1">Cell membrane</location>
        <topology evidence="1">Multi-pass membrane protein</topology>
    </subcellularLocation>
</comment>
<feature type="transmembrane region" description="Helical" evidence="7">
    <location>
        <begin position="129"/>
        <end position="148"/>
    </location>
</feature>
<evidence type="ECO:0000313" key="9">
    <source>
        <dbReference type="EMBL" id="ERK60362.1"/>
    </source>
</evidence>
<evidence type="ECO:0000256" key="2">
    <source>
        <dbReference type="ARBA" id="ARBA00007400"/>
    </source>
</evidence>
<evidence type="ECO:0000256" key="1">
    <source>
        <dbReference type="ARBA" id="ARBA00004651"/>
    </source>
</evidence>
<keyword evidence="6 7" id="KW-0472">Membrane</keyword>
<comment type="similarity">
    <text evidence="2">Belongs to the acyltransferase 3 family.</text>
</comment>
<dbReference type="GO" id="GO:0005886">
    <property type="term" value="C:plasma membrane"/>
    <property type="evidence" value="ECO:0007669"/>
    <property type="project" value="UniProtKB-SubCell"/>
</dbReference>
<dbReference type="GO" id="GO:0009246">
    <property type="term" value="P:enterobacterial common antigen biosynthetic process"/>
    <property type="evidence" value="ECO:0007669"/>
    <property type="project" value="TreeGrafter"/>
</dbReference>
<feature type="transmembrane region" description="Helical" evidence="7">
    <location>
        <begin position="155"/>
        <end position="175"/>
    </location>
</feature>
<sequence>MSTPPLPANRRDGSVDVARGLAITGIAFGHVLRGVRSAGLVDGGSSAYLAADRAVYMVHVALFAAAAGLMVEAALARRGPVRYLRARLGDFAWVYVLWSVVQGLMQYALAGSVNSERTLGSVFALWRPANQMWFLPWIMVMTVLVTAAQPWRSRLRGLCSLLGAAALSIGCWGLFGPCIFLQGLGLSFFFFAAATVTLAGYARARARLGTGGVAAVLVVSALCYGLLVALGRPAAPTTTQFGRTPVSIGEGLVCAWAGVVAVGALSILLDRVRPVSRLVGYLGRRSMVIFLAHTLALAATRIVLVRLGIGSVAVHLVAGTLVALAGSIALWWATRRWLPWLWRAPRRVIG</sequence>
<keyword evidence="9" id="KW-0808">Transferase</keyword>
<feature type="transmembrane region" description="Helical" evidence="7">
    <location>
        <begin position="54"/>
        <end position="76"/>
    </location>
</feature>
<dbReference type="EMBL" id="ACVN02000087">
    <property type="protein sequence ID" value="ERK60362.1"/>
    <property type="molecule type" value="Genomic_DNA"/>
</dbReference>
<accession>U2SCA0</accession>
<evidence type="ECO:0000256" key="6">
    <source>
        <dbReference type="ARBA" id="ARBA00023136"/>
    </source>
</evidence>
<name>U2SCA0_9ACTN</name>
<evidence type="ECO:0000256" key="4">
    <source>
        <dbReference type="ARBA" id="ARBA00022692"/>
    </source>
</evidence>